<comment type="caution">
    <text evidence="1">The sequence shown here is derived from an EMBL/GenBank/DDBJ whole genome shotgun (WGS) entry which is preliminary data.</text>
</comment>
<proteinExistence type="predicted"/>
<reference evidence="1" key="1">
    <citation type="submission" date="2022-11" db="EMBL/GenBank/DDBJ databases">
        <title>Genome Sequence of Boeremia exigua.</title>
        <authorList>
            <person name="Buettner E."/>
        </authorList>
    </citation>
    <scope>NUCLEOTIDE SEQUENCE</scope>
    <source>
        <strain evidence="1">CU02</strain>
    </source>
</reference>
<evidence type="ECO:0000313" key="1">
    <source>
        <dbReference type="EMBL" id="KAJ8110732.1"/>
    </source>
</evidence>
<dbReference type="Proteomes" id="UP001153331">
    <property type="component" value="Unassembled WGS sequence"/>
</dbReference>
<evidence type="ECO:0000313" key="2">
    <source>
        <dbReference type="Proteomes" id="UP001153331"/>
    </source>
</evidence>
<keyword evidence="2" id="KW-1185">Reference proteome</keyword>
<dbReference type="EMBL" id="JAPHNI010000471">
    <property type="protein sequence ID" value="KAJ8110732.1"/>
    <property type="molecule type" value="Genomic_DNA"/>
</dbReference>
<protein>
    <submittedName>
        <fullName evidence="1">Uncharacterized protein</fullName>
    </submittedName>
</protein>
<sequence>MGCSSSKEASDTVPTRPLEQTRPTQRQVPNTIGHQMSSQSTLWPKVITLEKIPVAVSVHSHVLSTGQERRPCWSYISHGLESASQPEVVFTIARRTNESIDEFPKAPLEWIKTVYAFAQNGLHLETGQLVELVFDQGATFLKINQVMVVQSAQNWRCMSTFGSLCHGIPLSSSIFDLAPGAFPSSAHHVIALTPEETVVANQFGVTRVIGHLGLSVRWFPYPLWIDRDRGNVTNMTDQAGSVRIGVPIARMYGLNAMLVDDDIVFTIPPNEELRNNFREYVVNLPTEAAAGFESFMVEEADSGLLWKKGQTNPMGYASNCNSMRRLNLGFLMFAPQQAGDSCILVEDGHGILIRDSTWELIREAVRNSQDITIALQDDKRLIVQWKRSVYHNPMDGGEYHANWRTYNPSTPARPSETHVSMKQIVFLVEPPSGAINTQELAEYVKAIVSIVEQETPAQSLPAPPGVSHPGRQAVIEFQLPKCEGWLKMTTSPTSDGLDIRSLLQRVAALPAPAARSVCKLQLFLDLWGYQGSSAQFS</sequence>
<accession>A0ACC2I6E7</accession>
<gene>
    <name evidence="1" type="ORF">OPT61_g6496</name>
</gene>
<name>A0ACC2I6E7_9PLEO</name>
<organism evidence="1 2">
    <name type="scientific">Boeremia exigua</name>
    <dbReference type="NCBI Taxonomy" id="749465"/>
    <lineage>
        <taxon>Eukaryota</taxon>
        <taxon>Fungi</taxon>
        <taxon>Dikarya</taxon>
        <taxon>Ascomycota</taxon>
        <taxon>Pezizomycotina</taxon>
        <taxon>Dothideomycetes</taxon>
        <taxon>Pleosporomycetidae</taxon>
        <taxon>Pleosporales</taxon>
        <taxon>Pleosporineae</taxon>
        <taxon>Didymellaceae</taxon>
        <taxon>Boeremia</taxon>
    </lineage>
</organism>